<dbReference type="KEGG" id="mas:Mahau_2838"/>
<accession>F3ZZW6</accession>
<dbReference type="InterPro" id="IPR056670">
    <property type="entry name" value="DUF7768"/>
</dbReference>
<dbReference type="Proteomes" id="UP000008457">
    <property type="component" value="Chromosome"/>
</dbReference>
<sequence>MHISKFNAEGYPDPTAAEALENIIREEIAKGRKPCVFICSPYAGDIKRNTINAKRYLKFAVNESAIPFAPHLLYPQVLDDSDPVQRRLGLFFGMVWLCKCDELWVFGSNISPGMAAEIDKAKRRHIPIRYFTENCDEVERI</sequence>
<dbReference type="Pfam" id="PF24963">
    <property type="entry name" value="DUF7768"/>
    <property type="match status" value="1"/>
</dbReference>
<evidence type="ECO:0000313" key="2">
    <source>
        <dbReference type="EMBL" id="AEE97963.1"/>
    </source>
</evidence>
<evidence type="ECO:0000313" key="3">
    <source>
        <dbReference type="Proteomes" id="UP000008457"/>
    </source>
</evidence>
<dbReference type="Gene3D" id="3.40.50.10400">
    <property type="entry name" value="Hypothetical protein PA1492"/>
    <property type="match status" value="1"/>
</dbReference>
<dbReference type="EMBL" id="CP002360">
    <property type="protein sequence ID" value="AEE97963.1"/>
    <property type="molecule type" value="Genomic_DNA"/>
</dbReference>
<name>F3ZZW6_MAHA5</name>
<dbReference type="AlphaFoldDB" id="F3ZZW6"/>
<protein>
    <recommendedName>
        <fullName evidence="1">DUF7768 domain-containing protein</fullName>
    </recommendedName>
</protein>
<dbReference type="OrthoDB" id="9807423at2"/>
<dbReference type="HOGENOM" id="CLU_128088_0_0_9"/>
<reference evidence="2 3" key="2">
    <citation type="journal article" date="2011" name="Stand. Genomic Sci.">
        <title>Complete genome sequence of Mahella australiensis type strain (50-1 BON).</title>
        <authorList>
            <person name="Sikorski J."/>
            <person name="Teshima H."/>
            <person name="Nolan M."/>
            <person name="Lucas S."/>
            <person name="Hammon N."/>
            <person name="Deshpande S."/>
            <person name="Cheng J.F."/>
            <person name="Pitluck S."/>
            <person name="Liolios K."/>
            <person name="Pagani I."/>
            <person name="Ivanova N."/>
            <person name="Huntemann M."/>
            <person name="Mavromatis K."/>
            <person name="Ovchinikova G."/>
            <person name="Pati A."/>
            <person name="Tapia R."/>
            <person name="Han C."/>
            <person name="Goodwin L."/>
            <person name="Chen A."/>
            <person name="Palaniappan K."/>
            <person name="Land M."/>
            <person name="Hauser L."/>
            <person name="Ngatchou-Djao O.D."/>
            <person name="Rohde M."/>
            <person name="Pukall R."/>
            <person name="Spring S."/>
            <person name="Abt B."/>
            <person name="Goker M."/>
            <person name="Detter J.C."/>
            <person name="Woyke T."/>
            <person name="Bristow J."/>
            <person name="Markowitz V."/>
            <person name="Hugenholtz P."/>
            <person name="Eisen J.A."/>
            <person name="Kyrpides N.C."/>
            <person name="Klenk H.P."/>
            <person name="Lapidus A."/>
        </authorList>
    </citation>
    <scope>NUCLEOTIDE SEQUENCE [LARGE SCALE GENOMIC DNA]</scope>
    <source>
        <strain evidence="3">DSM 15567 / CIP 107919 / 50-1 BON</strain>
    </source>
</reference>
<reference evidence="3" key="1">
    <citation type="submission" date="2010-11" db="EMBL/GenBank/DDBJ databases">
        <title>The complete genome of Mahella australiensis DSM 15567.</title>
        <authorList>
            <consortium name="US DOE Joint Genome Institute (JGI-PGF)"/>
            <person name="Lucas S."/>
            <person name="Copeland A."/>
            <person name="Lapidus A."/>
            <person name="Bruce D."/>
            <person name="Goodwin L."/>
            <person name="Pitluck S."/>
            <person name="Kyrpides N."/>
            <person name="Mavromatis K."/>
            <person name="Pagani I."/>
            <person name="Ivanova N."/>
            <person name="Teshima H."/>
            <person name="Brettin T."/>
            <person name="Detter J.C."/>
            <person name="Han C."/>
            <person name="Tapia R."/>
            <person name="Land M."/>
            <person name="Hauser L."/>
            <person name="Markowitz V."/>
            <person name="Cheng J.-F."/>
            <person name="Hugenholtz P."/>
            <person name="Woyke T."/>
            <person name="Wu D."/>
            <person name="Spring S."/>
            <person name="Pukall R."/>
            <person name="Steenblock K."/>
            <person name="Schneider S."/>
            <person name="Klenk H.-P."/>
            <person name="Eisen J.A."/>
        </authorList>
    </citation>
    <scope>NUCLEOTIDE SEQUENCE [LARGE SCALE GENOMIC DNA]</scope>
    <source>
        <strain evidence="3">DSM 15567 / CIP 107919 / 50-1 BON</strain>
    </source>
</reference>
<keyword evidence="3" id="KW-1185">Reference proteome</keyword>
<gene>
    <name evidence="2" type="ordered locus">Mahau_2838</name>
</gene>
<proteinExistence type="predicted"/>
<dbReference type="STRING" id="697281.Mahau_2838"/>
<dbReference type="RefSeq" id="WP_013782374.1">
    <property type="nucleotide sequence ID" value="NC_015520.1"/>
</dbReference>
<evidence type="ECO:0000259" key="1">
    <source>
        <dbReference type="Pfam" id="PF24963"/>
    </source>
</evidence>
<feature type="domain" description="DUF7768" evidence="1">
    <location>
        <begin position="34"/>
        <end position="131"/>
    </location>
</feature>
<organism evidence="2 3">
    <name type="scientific">Mahella australiensis (strain DSM 15567 / CIP 107919 / 50-1 BON)</name>
    <dbReference type="NCBI Taxonomy" id="697281"/>
    <lineage>
        <taxon>Bacteria</taxon>
        <taxon>Bacillati</taxon>
        <taxon>Bacillota</taxon>
        <taxon>Clostridia</taxon>
        <taxon>Thermoanaerobacterales</taxon>
        <taxon>Thermoanaerobacterales Family IV. Incertae Sedis</taxon>
        <taxon>Mahella</taxon>
    </lineage>
</organism>
<dbReference type="eggNOG" id="ENOG5031NJV">
    <property type="taxonomic scope" value="Bacteria"/>
</dbReference>